<evidence type="ECO:0000256" key="3">
    <source>
        <dbReference type="ARBA" id="ARBA00022552"/>
    </source>
</evidence>
<dbReference type="HAMAP" id="MF_00014">
    <property type="entry name" value="Ribosome_mat_RimM"/>
    <property type="match status" value="1"/>
</dbReference>
<dbReference type="PANTHER" id="PTHR33692">
    <property type="entry name" value="RIBOSOME MATURATION FACTOR RIMM"/>
    <property type="match status" value="1"/>
</dbReference>
<dbReference type="InterPro" id="IPR011961">
    <property type="entry name" value="RimM"/>
</dbReference>
<feature type="domain" description="Ribosome maturation factor RimM PRC barrel" evidence="7">
    <location>
        <begin position="106"/>
        <end position="170"/>
    </location>
</feature>
<comment type="subunit">
    <text evidence="5">Binds ribosomal protein uS19.</text>
</comment>
<dbReference type="InterPro" id="IPR036976">
    <property type="entry name" value="RimM_N_sf"/>
</dbReference>
<comment type="function">
    <text evidence="5">An accessory protein needed during the final step in the assembly of 30S ribosomal subunit, possibly for assembly of the head region. Essential for efficient processing of 16S rRNA. May be needed both before and after RbfA during the maturation of 16S rRNA. It has affinity for free ribosomal 30S subunits but not for 70S ribosomes.</text>
</comment>
<dbReference type="Gene3D" id="2.40.30.60">
    <property type="entry name" value="RimM"/>
    <property type="match status" value="1"/>
</dbReference>
<comment type="domain">
    <text evidence="5">The PRC barrel domain binds ribosomal protein uS19.</text>
</comment>
<evidence type="ECO:0000256" key="4">
    <source>
        <dbReference type="ARBA" id="ARBA00023186"/>
    </source>
</evidence>
<dbReference type="RefSeq" id="WP_367958058.1">
    <property type="nucleotide sequence ID" value="NZ_JBAKFK010000001.1"/>
</dbReference>
<keyword evidence="2 5" id="KW-0690">Ribosome biogenesis</keyword>
<evidence type="ECO:0000259" key="6">
    <source>
        <dbReference type="Pfam" id="PF01782"/>
    </source>
</evidence>
<evidence type="ECO:0000313" key="9">
    <source>
        <dbReference type="Proteomes" id="UP001556709"/>
    </source>
</evidence>
<dbReference type="InterPro" id="IPR011033">
    <property type="entry name" value="PRC_barrel-like_sf"/>
</dbReference>
<gene>
    <name evidence="5 8" type="primary">rimM</name>
    <name evidence="8" type="ORF">V6X73_01635</name>
</gene>
<dbReference type="NCBIfam" id="TIGR02273">
    <property type="entry name" value="16S_RimM"/>
    <property type="match status" value="1"/>
</dbReference>
<evidence type="ECO:0000256" key="1">
    <source>
        <dbReference type="ARBA" id="ARBA00022490"/>
    </source>
</evidence>
<organism evidence="8 9">
    <name type="scientific">Spiribacter pallidus</name>
    <dbReference type="NCBI Taxonomy" id="1987936"/>
    <lineage>
        <taxon>Bacteria</taxon>
        <taxon>Pseudomonadati</taxon>
        <taxon>Pseudomonadota</taxon>
        <taxon>Gammaproteobacteria</taxon>
        <taxon>Chromatiales</taxon>
        <taxon>Ectothiorhodospiraceae</taxon>
        <taxon>Spiribacter</taxon>
    </lineage>
</organism>
<dbReference type="InterPro" id="IPR002676">
    <property type="entry name" value="RimM_N"/>
</dbReference>
<dbReference type="SUPFAM" id="SSF50447">
    <property type="entry name" value="Translation proteins"/>
    <property type="match status" value="1"/>
</dbReference>
<protein>
    <recommendedName>
        <fullName evidence="5">Ribosome maturation factor RimM</fullName>
    </recommendedName>
</protein>
<comment type="caution">
    <text evidence="8">The sequence shown here is derived from an EMBL/GenBank/DDBJ whole genome shotgun (WGS) entry which is preliminary data.</text>
</comment>
<dbReference type="PANTHER" id="PTHR33692:SF1">
    <property type="entry name" value="RIBOSOME MATURATION FACTOR RIMM"/>
    <property type="match status" value="1"/>
</dbReference>
<dbReference type="InterPro" id="IPR056792">
    <property type="entry name" value="PRC_RimM"/>
</dbReference>
<reference evidence="8 9" key="1">
    <citation type="submission" date="2024-02" db="EMBL/GenBank/DDBJ databases">
        <title>New especies of Spiribacter isolated from saline water.</title>
        <authorList>
            <person name="Leon M.J."/>
            <person name="De La Haba R."/>
            <person name="Sanchez-Porro C."/>
            <person name="Ventosa A."/>
        </authorList>
    </citation>
    <scope>NUCLEOTIDE SEQUENCE [LARGE SCALE GENOMIC DNA]</scope>
    <source>
        <strain evidence="9">ag22IC6-390</strain>
    </source>
</reference>
<feature type="domain" description="RimM N-terminal" evidence="6">
    <location>
        <begin position="14"/>
        <end position="94"/>
    </location>
</feature>
<comment type="subcellular location">
    <subcellularLocation>
        <location evidence="5">Cytoplasm</location>
    </subcellularLocation>
</comment>
<name>A0ABV3T9Z5_9GAMM</name>
<keyword evidence="4 5" id="KW-0143">Chaperone</keyword>
<dbReference type="SUPFAM" id="SSF50346">
    <property type="entry name" value="PRC-barrel domain"/>
    <property type="match status" value="1"/>
</dbReference>
<evidence type="ECO:0000259" key="7">
    <source>
        <dbReference type="Pfam" id="PF24986"/>
    </source>
</evidence>
<dbReference type="EMBL" id="JBAKFM010000001">
    <property type="protein sequence ID" value="MEX0468439.1"/>
    <property type="molecule type" value="Genomic_DNA"/>
</dbReference>
<sequence length="173" mass="19161">MGTASGDQPDCVVLGEVLGAHGVRGDLRIYSWTRPRENILEYSRWTLGAGSEAEQYKVAATRVQGRHLLARLQGVDHRDAAEALRGQPIVVGRDALPEKGDHEYYWWELKGLAVETRDGHGLGRVSGLMETGANDVLVVDGEKRHLIPYAPGRYVESVDLAAGRMRVDWDPEF</sequence>
<dbReference type="Proteomes" id="UP001556709">
    <property type="component" value="Unassembled WGS sequence"/>
</dbReference>
<keyword evidence="3 5" id="KW-0698">rRNA processing</keyword>
<accession>A0ABV3T9Z5</accession>
<evidence type="ECO:0000313" key="8">
    <source>
        <dbReference type="EMBL" id="MEX0468439.1"/>
    </source>
</evidence>
<dbReference type="Pfam" id="PF01782">
    <property type="entry name" value="RimM"/>
    <property type="match status" value="1"/>
</dbReference>
<keyword evidence="1 5" id="KW-0963">Cytoplasm</keyword>
<keyword evidence="9" id="KW-1185">Reference proteome</keyword>
<dbReference type="Gene3D" id="2.30.30.240">
    <property type="entry name" value="PRC-barrel domain"/>
    <property type="match status" value="1"/>
</dbReference>
<dbReference type="Pfam" id="PF24986">
    <property type="entry name" value="PRC_RimM"/>
    <property type="match status" value="1"/>
</dbReference>
<comment type="similarity">
    <text evidence="5">Belongs to the RimM family.</text>
</comment>
<evidence type="ECO:0000256" key="5">
    <source>
        <dbReference type="HAMAP-Rule" id="MF_00014"/>
    </source>
</evidence>
<evidence type="ECO:0000256" key="2">
    <source>
        <dbReference type="ARBA" id="ARBA00022517"/>
    </source>
</evidence>
<dbReference type="InterPro" id="IPR009000">
    <property type="entry name" value="Transl_B-barrel_sf"/>
</dbReference>
<proteinExistence type="inferred from homology"/>